<keyword evidence="3" id="KW-1185">Reference proteome</keyword>
<name>A0A448ZG98_9STRA</name>
<gene>
    <name evidence="2" type="ORF">PSNMU_V1.4_AUG-EV-PASAV3_0079630</name>
</gene>
<dbReference type="AlphaFoldDB" id="A0A448ZG98"/>
<organism evidence="2 3">
    <name type="scientific">Pseudo-nitzschia multistriata</name>
    <dbReference type="NCBI Taxonomy" id="183589"/>
    <lineage>
        <taxon>Eukaryota</taxon>
        <taxon>Sar</taxon>
        <taxon>Stramenopiles</taxon>
        <taxon>Ochrophyta</taxon>
        <taxon>Bacillariophyta</taxon>
        <taxon>Bacillariophyceae</taxon>
        <taxon>Bacillariophycidae</taxon>
        <taxon>Bacillariales</taxon>
        <taxon>Bacillariaceae</taxon>
        <taxon>Pseudo-nitzschia</taxon>
    </lineage>
</organism>
<reference evidence="2 3" key="1">
    <citation type="submission" date="2019-01" db="EMBL/GenBank/DDBJ databases">
        <authorList>
            <person name="Ferrante I. M."/>
        </authorList>
    </citation>
    <scope>NUCLEOTIDE SEQUENCE [LARGE SCALE GENOMIC DNA]</scope>
    <source>
        <strain evidence="2 3">B856</strain>
    </source>
</reference>
<feature type="transmembrane region" description="Helical" evidence="1">
    <location>
        <begin position="161"/>
        <end position="181"/>
    </location>
</feature>
<proteinExistence type="predicted"/>
<dbReference type="Proteomes" id="UP000291116">
    <property type="component" value="Unassembled WGS sequence"/>
</dbReference>
<evidence type="ECO:0000313" key="3">
    <source>
        <dbReference type="Proteomes" id="UP000291116"/>
    </source>
</evidence>
<keyword evidence="1" id="KW-1133">Transmembrane helix</keyword>
<sequence length="190" mass="21375">MSPKGKSISLGQYSTFQYMLAPPSLARPIVERIPSVVFYGEPRDEKRNERDHYSLFATEPCTLWKYYLCCLLVLPSHALGMSEWGSGVVVATAAAHPGSPPPTKGEATDPSFRVLRRFRYSYYRGLLEVDTYHVLDENENDDNNGGESFRLVEFLSSPNQLAVWAFIGFFYTGIPAVLLTAKHAFGQLER</sequence>
<dbReference type="EMBL" id="CAACVS010000329">
    <property type="protein sequence ID" value="VEU41060.1"/>
    <property type="molecule type" value="Genomic_DNA"/>
</dbReference>
<keyword evidence="1" id="KW-0472">Membrane</keyword>
<evidence type="ECO:0000313" key="2">
    <source>
        <dbReference type="EMBL" id="VEU41060.1"/>
    </source>
</evidence>
<evidence type="ECO:0000256" key="1">
    <source>
        <dbReference type="SAM" id="Phobius"/>
    </source>
</evidence>
<keyword evidence="1" id="KW-0812">Transmembrane</keyword>
<accession>A0A448ZG98</accession>
<protein>
    <submittedName>
        <fullName evidence="2">Uncharacterized protein</fullName>
    </submittedName>
</protein>